<dbReference type="CDD" id="cd02336">
    <property type="entry name" value="ZZ_RSC8"/>
    <property type="match status" value="1"/>
</dbReference>
<reference evidence="15 16" key="2">
    <citation type="journal article" date="2017" name="Nature">
        <title>The Apostasia genome and the evolution of orchids.</title>
        <authorList>
            <person name="Zhang G.Q."/>
            <person name="Liu K.W."/>
            <person name="Li Z."/>
            <person name="Lohaus R."/>
            <person name="Hsiao Y.Y."/>
            <person name="Niu S.C."/>
            <person name="Wang J.Y."/>
            <person name="Lin Y.C."/>
            <person name="Xu Q."/>
            <person name="Chen L.J."/>
            <person name="Yoshida K."/>
            <person name="Fujiwara S."/>
            <person name="Wang Z.W."/>
            <person name="Zhang Y.Q."/>
            <person name="Mitsuda N."/>
            <person name="Wang M."/>
            <person name="Liu G.H."/>
            <person name="Pecoraro L."/>
            <person name="Huang H.X."/>
            <person name="Xiao X.J."/>
            <person name="Lin M."/>
            <person name="Wu X.Y."/>
            <person name="Wu W.L."/>
            <person name="Chen Y.Y."/>
            <person name="Chang S.B."/>
            <person name="Sakamoto S."/>
            <person name="Ohme-Takagi M."/>
            <person name="Yagi M."/>
            <person name="Zeng S.J."/>
            <person name="Shen C.Y."/>
            <person name="Yeh C.M."/>
            <person name="Luo Y.B."/>
            <person name="Tsai W.C."/>
            <person name="Van de Peer Y."/>
            <person name="Liu Z.J."/>
        </authorList>
    </citation>
    <scope>NUCLEOTIDE SEQUENCE [LARGE SCALE GENOMIC DNA]</scope>
    <source>
        <tissue evidence="15">The whole plant</tissue>
    </source>
</reference>
<dbReference type="PROSITE" id="PS51293">
    <property type="entry name" value="SANT"/>
    <property type="match status" value="1"/>
</dbReference>
<organism evidence="15 16">
    <name type="scientific">Dendrobium catenatum</name>
    <dbReference type="NCBI Taxonomy" id="906689"/>
    <lineage>
        <taxon>Eukaryota</taxon>
        <taxon>Viridiplantae</taxon>
        <taxon>Streptophyta</taxon>
        <taxon>Embryophyta</taxon>
        <taxon>Tracheophyta</taxon>
        <taxon>Spermatophyta</taxon>
        <taxon>Magnoliopsida</taxon>
        <taxon>Liliopsida</taxon>
        <taxon>Asparagales</taxon>
        <taxon>Orchidaceae</taxon>
        <taxon>Epidendroideae</taxon>
        <taxon>Malaxideae</taxon>
        <taxon>Dendrobiinae</taxon>
        <taxon>Dendrobium</taxon>
    </lineage>
</organism>
<dbReference type="InterPro" id="IPR043145">
    <property type="entry name" value="Znf_ZZ_sf"/>
</dbReference>
<name>A0A2I0WDN6_9ASPA</name>
<accession>A0A2I0WDN6</accession>
<keyword evidence="1" id="KW-0479">Metal-binding</keyword>
<dbReference type="InterPro" id="IPR036388">
    <property type="entry name" value="WH-like_DNA-bd_sf"/>
</dbReference>
<dbReference type="PANTHER" id="PTHR12802">
    <property type="entry name" value="SWI/SNF COMPLEX-RELATED"/>
    <property type="match status" value="1"/>
</dbReference>
<evidence type="ECO:0000259" key="11">
    <source>
        <dbReference type="PROSITE" id="PS50135"/>
    </source>
</evidence>
<evidence type="ECO:0000259" key="12">
    <source>
        <dbReference type="PROSITE" id="PS50934"/>
    </source>
</evidence>
<feature type="region of interest" description="Disordered" evidence="9">
    <location>
        <begin position="1"/>
        <end position="55"/>
    </location>
</feature>
<feature type="domain" description="Myb-like" evidence="10">
    <location>
        <begin position="365"/>
        <end position="415"/>
    </location>
</feature>
<dbReference type="FunFam" id="1.10.10.60:FF:000014">
    <property type="entry name" value="SWI/SNF complex subunit SMARCC2 isoform C"/>
    <property type="match status" value="1"/>
</dbReference>
<dbReference type="Pfam" id="PF16495">
    <property type="entry name" value="SWIRM-assoc_1"/>
    <property type="match status" value="1"/>
</dbReference>
<gene>
    <name evidence="15" type="primary">SWI3D</name>
    <name evidence="15" type="ORF">MA16_Dca020776</name>
</gene>
<dbReference type="InterPro" id="IPR032451">
    <property type="entry name" value="SMARCC_C"/>
</dbReference>
<keyword evidence="3" id="KW-0862">Zinc</keyword>
<evidence type="ECO:0000256" key="9">
    <source>
        <dbReference type="SAM" id="MobiDB-lite"/>
    </source>
</evidence>
<evidence type="ECO:0000256" key="1">
    <source>
        <dbReference type="ARBA" id="ARBA00022723"/>
    </source>
</evidence>
<keyword evidence="16" id="KW-1185">Reference proteome</keyword>
<dbReference type="PROSITE" id="PS50135">
    <property type="entry name" value="ZF_ZZ_2"/>
    <property type="match status" value="1"/>
</dbReference>
<keyword evidence="7" id="KW-0539">Nucleus</keyword>
<evidence type="ECO:0000259" key="14">
    <source>
        <dbReference type="PROSITE" id="PS51294"/>
    </source>
</evidence>
<dbReference type="Gene3D" id="1.10.10.60">
    <property type="entry name" value="Homeodomain-like"/>
    <property type="match status" value="1"/>
</dbReference>
<dbReference type="Gene3D" id="3.30.60.90">
    <property type="match status" value="1"/>
</dbReference>
<keyword evidence="2 8" id="KW-0863">Zinc-finger</keyword>
<evidence type="ECO:0000313" key="16">
    <source>
        <dbReference type="Proteomes" id="UP000233837"/>
    </source>
</evidence>
<dbReference type="PROSITE" id="PS50090">
    <property type="entry name" value="MYB_LIKE"/>
    <property type="match status" value="1"/>
</dbReference>
<evidence type="ECO:0000259" key="10">
    <source>
        <dbReference type="PROSITE" id="PS50090"/>
    </source>
</evidence>
<dbReference type="InterPro" id="IPR000433">
    <property type="entry name" value="Znf_ZZ"/>
</dbReference>
<feature type="domain" description="HTH myb-type" evidence="14">
    <location>
        <begin position="365"/>
        <end position="407"/>
    </location>
</feature>
<dbReference type="CDD" id="cd00167">
    <property type="entry name" value="SANT"/>
    <property type="match status" value="1"/>
</dbReference>
<feature type="compositionally biased region" description="Polar residues" evidence="9">
    <location>
        <begin position="595"/>
        <end position="635"/>
    </location>
</feature>
<sequence length="952" mass="104421">MMEGRRGREAPAAAENLEVKPPVPFETPGEAPRRRTGGQKRKAASSIFAVSSSSSTSKRLVKERNALNILPSGHNGPITRARQFPGKIAAGSPQTPQEGVLIAETLVGELAKEMMFSEDPVKSVEDSAEPSDVTTMELEFEAVRSRGVGVHVVPTSAGWFSWEKIHELEKHALPSFFNGQSESRTPEIYVDIRNSIMKKFHVDPQTPMEVKDLSDISVGELGARQEVMEFLDHWGLINFHPFPHSGTDKRVIEAGAEKTTSLLDQLYQFENVESLPCYVPKKQESPPSSMLPQLLPESALLDDMMRPVDPSVEYHCNSCSGDCSRRRYHCQKQADFDLCAECYNNGKFGSGMTPADFILMESAEGPGVSSRSWTDQETLLLLEALELFGENWNEIAEHVATKTKAQCILHFLQMPIEDPFLDVQENSSDNMLEKIEPCSANKESSVVKVPEAIEVENGMSSEHPVSSPADVSDMKYAEVDLCGETYSNFAVNSLKSAFQAVGFTNDDGRMFSFAEAGNPAMVLVAFLAGLVDQDAVSTSCRTSLKSMLEESPGTQLVSRHCFILEEPLNDARSPVPESAVAANGDLEALKEEEQLPSSNGSAELKNETINNQPNANSGQSEMKQPASPNESPQKSTVKELSDSFLPVDVTSGNSEPDNKSLPEELTSQSDRKDASSFDEAMVNKTSNSKELGDFPVHDGDAPSMLKFVDDQKLSEEGKPESVEQSCNSELIDQVQQISELTKVEDTTPTSIVLKEEPEQKDSADSTLDVNVVAGVGAREKPPDGSSGDRMAVWSLDGFGGDDKKISSPKIDINISTTSDSSHSANNIKRAAVTVLSAAAVKAKLHADQEEDQIRQLVSCMIEKQLRKMEIKLAFFPEMENLIIRAKEQTERARQKLINERTQIIAARLFQSQSSSRPYATPSAYAKLAMGYGNMSIRPPNMAYQRPPPPRRP</sequence>
<dbReference type="InterPro" id="IPR009057">
    <property type="entry name" value="Homeodomain-like_sf"/>
</dbReference>
<feature type="region of interest" description="Disordered" evidence="9">
    <location>
        <begin position="591"/>
        <end position="703"/>
    </location>
</feature>
<evidence type="ECO:0000256" key="6">
    <source>
        <dbReference type="ARBA" id="ARBA00023163"/>
    </source>
</evidence>
<keyword evidence="5" id="KW-0238">DNA-binding</keyword>
<dbReference type="SMART" id="SM00291">
    <property type="entry name" value="ZnF_ZZ"/>
    <property type="match status" value="1"/>
</dbReference>
<evidence type="ECO:0000256" key="5">
    <source>
        <dbReference type="ARBA" id="ARBA00023125"/>
    </source>
</evidence>
<feature type="compositionally biased region" description="Low complexity" evidence="9">
    <location>
        <begin position="44"/>
        <end position="55"/>
    </location>
</feature>
<evidence type="ECO:0000256" key="8">
    <source>
        <dbReference type="PROSITE-ProRule" id="PRU00228"/>
    </source>
</evidence>
<dbReference type="InterPro" id="IPR017930">
    <property type="entry name" value="Myb_dom"/>
</dbReference>
<evidence type="ECO:0000259" key="13">
    <source>
        <dbReference type="PROSITE" id="PS51293"/>
    </source>
</evidence>
<protein>
    <submittedName>
        <fullName evidence="15">SWI/SNF complex subunit SWI3D</fullName>
    </submittedName>
</protein>
<reference evidence="15 16" key="1">
    <citation type="journal article" date="2016" name="Sci. Rep.">
        <title>The Dendrobium catenatum Lindl. genome sequence provides insights into polysaccharide synthase, floral development and adaptive evolution.</title>
        <authorList>
            <person name="Zhang G.Q."/>
            <person name="Xu Q."/>
            <person name="Bian C."/>
            <person name="Tsai W.C."/>
            <person name="Yeh C.M."/>
            <person name="Liu K.W."/>
            <person name="Yoshida K."/>
            <person name="Zhang L.S."/>
            <person name="Chang S.B."/>
            <person name="Chen F."/>
            <person name="Shi Y."/>
            <person name="Su Y.Y."/>
            <person name="Zhang Y.Q."/>
            <person name="Chen L.J."/>
            <person name="Yin Y."/>
            <person name="Lin M."/>
            <person name="Huang H."/>
            <person name="Deng H."/>
            <person name="Wang Z.W."/>
            <person name="Zhu S.L."/>
            <person name="Zhao X."/>
            <person name="Deng C."/>
            <person name="Niu S.C."/>
            <person name="Huang J."/>
            <person name="Wang M."/>
            <person name="Liu G.H."/>
            <person name="Yang H.J."/>
            <person name="Xiao X.J."/>
            <person name="Hsiao Y.Y."/>
            <person name="Wu W.L."/>
            <person name="Chen Y.Y."/>
            <person name="Mitsuda N."/>
            <person name="Ohme-Takagi M."/>
            <person name="Luo Y.B."/>
            <person name="Van de Peer Y."/>
            <person name="Liu Z.J."/>
        </authorList>
    </citation>
    <scope>NUCLEOTIDE SEQUENCE [LARGE SCALE GENOMIC DNA]</scope>
    <source>
        <tissue evidence="15">The whole plant</tissue>
    </source>
</reference>
<dbReference type="PROSITE" id="PS51294">
    <property type="entry name" value="HTH_MYB"/>
    <property type="match status" value="1"/>
</dbReference>
<dbReference type="InterPro" id="IPR041984">
    <property type="entry name" value="Rsc8/Ssr1/Ssr2_ZZ"/>
</dbReference>
<dbReference type="Proteomes" id="UP000233837">
    <property type="component" value="Unassembled WGS sequence"/>
</dbReference>
<evidence type="ECO:0000313" key="15">
    <source>
        <dbReference type="EMBL" id="PKU73777.1"/>
    </source>
</evidence>
<keyword evidence="4" id="KW-0805">Transcription regulation</keyword>
<dbReference type="InterPro" id="IPR001005">
    <property type="entry name" value="SANT/Myb"/>
</dbReference>
<dbReference type="GO" id="GO:0003677">
    <property type="term" value="F:DNA binding"/>
    <property type="evidence" value="ECO:0007669"/>
    <property type="project" value="UniProtKB-KW"/>
</dbReference>
<evidence type="ECO:0000256" key="3">
    <source>
        <dbReference type="ARBA" id="ARBA00022833"/>
    </source>
</evidence>
<dbReference type="AlphaFoldDB" id="A0A2I0WDN6"/>
<proteinExistence type="predicted"/>
<dbReference type="PROSITE" id="PS01357">
    <property type="entry name" value="ZF_ZZ_1"/>
    <property type="match status" value="1"/>
</dbReference>
<dbReference type="InterPro" id="IPR007526">
    <property type="entry name" value="SWIRM"/>
</dbReference>
<evidence type="ECO:0000256" key="7">
    <source>
        <dbReference type="ARBA" id="ARBA00023242"/>
    </source>
</evidence>
<dbReference type="Pfam" id="PF00249">
    <property type="entry name" value="Myb_DNA-binding"/>
    <property type="match status" value="1"/>
</dbReference>
<dbReference type="PANTHER" id="PTHR12802:SF41">
    <property type="entry name" value="BRAHMA ASSOCIATED PROTEIN 155 KDA"/>
    <property type="match status" value="1"/>
</dbReference>
<dbReference type="EMBL" id="KZ502726">
    <property type="protein sequence ID" value="PKU73777.1"/>
    <property type="molecule type" value="Genomic_DNA"/>
</dbReference>
<feature type="domain" description="SWIRM" evidence="12">
    <location>
        <begin position="151"/>
        <end position="248"/>
    </location>
</feature>
<dbReference type="SUPFAM" id="SSF57850">
    <property type="entry name" value="RING/U-box"/>
    <property type="match status" value="1"/>
</dbReference>
<dbReference type="InterPro" id="IPR017884">
    <property type="entry name" value="SANT_dom"/>
</dbReference>
<feature type="compositionally biased region" description="Basic and acidic residues" evidence="9">
    <location>
        <begin position="690"/>
        <end position="700"/>
    </location>
</feature>
<dbReference type="PROSITE" id="PS50934">
    <property type="entry name" value="SWIRM"/>
    <property type="match status" value="1"/>
</dbReference>
<dbReference type="SUPFAM" id="SSF46689">
    <property type="entry name" value="Homeodomain-like"/>
    <property type="match status" value="2"/>
</dbReference>
<evidence type="ECO:0000256" key="4">
    <source>
        <dbReference type="ARBA" id="ARBA00023015"/>
    </source>
</evidence>
<dbReference type="Gene3D" id="1.10.10.10">
    <property type="entry name" value="Winged helix-like DNA-binding domain superfamily/Winged helix DNA-binding domain"/>
    <property type="match status" value="1"/>
</dbReference>
<dbReference type="SMART" id="SM00717">
    <property type="entry name" value="SANT"/>
    <property type="match status" value="1"/>
</dbReference>
<dbReference type="GO" id="GO:0008270">
    <property type="term" value="F:zinc ion binding"/>
    <property type="evidence" value="ECO:0007669"/>
    <property type="project" value="UniProtKB-KW"/>
</dbReference>
<dbReference type="Pfam" id="PF04433">
    <property type="entry name" value="SWIRM"/>
    <property type="match status" value="1"/>
</dbReference>
<feature type="compositionally biased region" description="Basic residues" evidence="9">
    <location>
        <begin position="34"/>
        <end position="43"/>
    </location>
</feature>
<evidence type="ECO:0000256" key="2">
    <source>
        <dbReference type="ARBA" id="ARBA00022771"/>
    </source>
</evidence>
<dbReference type="STRING" id="906689.A0A2I0WDN6"/>
<feature type="domain" description="SANT" evidence="13">
    <location>
        <begin position="368"/>
        <end position="419"/>
    </location>
</feature>
<feature type="domain" description="ZZ-type" evidence="11">
    <location>
        <begin position="311"/>
        <end position="365"/>
    </location>
</feature>
<dbReference type="GO" id="GO:0005634">
    <property type="term" value="C:nucleus"/>
    <property type="evidence" value="ECO:0007669"/>
    <property type="project" value="UniProtKB-ARBA"/>
</dbReference>
<keyword evidence="6" id="KW-0804">Transcription</keyword>
<dbReference type="Pfam" id="PF00569">
    <property type="entry name" value="ZZ"/>
    <property type="match status" value="1"/>
</dbReference>